<gene>
    <name evidence="9" type="primary">mRpS31</name>
</gene>
<dbReference type="EMBL" id="HACA01000261">
    <property type="protein sequence ID" value="CDW17622.1"/>
    <property type="molecule type" value="Transcribed_RNA"/>
</dbReference>
<dbReference type="InterPro" id="IPR026299">
    <property type="entry name" value="MRP-S31"/>
</dbReference>
<evidence type="ECO:0000256" key="2">
    <source>
        <dbReference type="ARBA" id="ARBA00011057"/>
    </source>
</evidence>
<evidence type="ECO:0000313" key="9">
    <source>
        <dbReference type="EMBL" id="CDW17622.1"/>
    </source>
</evidence>
<evidence type="ECO:0000256" key="8">
    <source>
        <dbReference type="ARBA" id="ARBA00035363"/>
    </source>
</evidence>
<comment type="subcellular location">
    <subcellularLocation>
        <location evidence="1">Mitochondrion</location>
    </subcellularLocation>
</comment>
<keyword evidence="4 9" id="KW-0689">Ribosomal protein</keyword>
<evidence type="ECO:0000256" key="4">
    <source>
        <dbReference type="ARBA" id="ARBA00022980"/>
    </source>
</evidence>
<sequence>MDTNAVKTSGGEISSLYSSLSVQSDKIEVQNSRKDLTDEQKVFLERRKFRRKEMREQGSQLSSSYVSGNLFASKPLGIFPPGFKEKDCNIDLKTWDECLQRDLEIIMTPRPKNFLEEMILMTDKGMLWELPLNNEFGINDEEIEPFHLHVFLEKHLESWCPKTGPIRHFMELVTVGLSKNPYMSVQKKIEHIQWFESYLMASDKQEIFNIMETESSTFLPKS</sequence>
<evidence type="ECO:0000256" key="7">
    <source>
        <dbReference type="ARBA" id="ARBA00035133"/>
    </source>
</evidence>
<accession>A0A0K2SW67</accession>
<keyword evidence="3" id="KW-0809">Transit peptide</keyword>
<dbReference type="PANTHER" id="PTHR13231">
    <property type="entry name" value="MITOCHONDRIAL RIBOSOMAL PROTEIN S31"/>
    <property type="match status" value="1"/>
</dbReference>
<organism evidence="9">
    <name type="scientific">Lepeophtheirus salmonis</name>
    <name type="common">Salmon louse</name>
    <name type="synonym">Caligus salmonis</name>
    <dbReference type="NCBI Taxonomy" id="72036"/>
    <lineage>
        <taxon>Eukaryota</taxon>
        <taxon>Metazoa</taxon>
        <taxon>Ecdysozoa</taxon>
        <taxon>Arthropoda</taxon>
        <taxon>Crustacea</taxon>
        <taxon>Multicrustacea</taxon>
        <taxon>Hexanauplia</taxon>
        <taxon>Copepoda</taxon>
        <taxon>Siphonostomatoida</taxon>
        <taxon>Caligidae</taxon>
        <taxon>Lepeophtheirus</taxon>
    </lineage>
</organism>
<dbReference type="AlphaFoldDB" id="A0A0K2SW67"/>
<reference evidence="9" key="1">
    <citation type="submission" date="2014-05" db="EMBL/GenBank/DDBJ databases">
        <authorList>
            <person name="Chronopoulou M."/>
        </authorList>
    </citation>
    <scope>NUCLEOTIDE SEQUENCE</scope>
    <source>
        <tissue evidence="9">Whole organism</tissue>
    </source>
</reference>
<comment type="similarity">
    <text evidence="2">Belongs to the mitochondrion-specific ribosomal protein mS31 family.</text>
</comment>
<evidence type="ECO:0000256" key="1">
    <source>
        <dbReference type="ARBA" id="ARBA00004173"/>
    </source>
</evidence>
<dbReference type="Pfam" id="PF15433">
    <property type="entry name" value="MRP-S31"/>
    <property type="match status" value="1"/>
</dbReference>
<dbReference type="PANTHER" id="PTHR13231:SF3">
    <property type="entry name" value="SMALL RIBOSOMAL SUBUNIT PROTEIN MS31"/>
    <property type="match status" value="1"/>
</dbReference>
<dbReference type="GO" id="GO:0003735">
    <property type="term" value="F:structural constituent of ribosome"/>
    <property type="evidence" value="ECO:0007669"/>
    <property type="project" value="InterPro"/>
</dbReference>
<evidence type="ECO:0000256" key="5">
    <source>
        <dbReference type="ARBA" id="ARBA00023128"/>
    </source>
</evidence>
<dbReference type="OrthoDB" id="5989925at2759"/>
<keyword evidence="5" id="KW-0496">Mitochondrion</keyword>
<name>A0A0K2SW67_LEPSM</name>
<evidence type="ECO:0000256" key="6">
    <source>
        <dbReference type="ARBA" id="ARBA00023274"/>
    </source>
</evidence>
<proteinExistence type="inferred from homology"/>
<dbReference type="GO" id="GO:0005763">
    <property type="term" value="C:mitochondrial small ribosomal subunit"/>
    <property type="evidence" value="ECO:0007669"/>
    <property type="project" value="InterPro"/>
</dbReference>
<evidence type="ECO:0000256" key="3">
    <source>
        <dbReference type="ARBA" id="ARBA00022946"/>
    </source>
</evidence>
<protein>
    <recommendedName>
        <fullName evidence="7">Small ribosomal subunit protein mS31</fullName>
    </recommendedName>
    <alternativeName>
        <fullName evidence="8">28S ribosomal protein S31, mitochondrial</fullName>
    </alternativeName>
</protein>
<keyword evidence="6" id="KW-0687">Ribonucleoprotein</keyword>